<dbReference type="Pfam" id="PF09851">
    <property type="entry name" value="SHOCT"/>
    <property type="match status" value="1"/>
</dbReference>
<dbReference type="InterPro" id="IPR018649">
    <property type="entry name" value="SHOCT"/>
</dbReference>
<accession>A0ABX3ARP2</accession>
<evidence type="ECO:0000259" key="2">
    <source>
        <dbReference type="Pfam" id="PF14470"/>
    </source>
</evidence>
<protein>
    <recommendedName>
        <fullName evidence="5">YokE-like PH domain-containing protein</fullName>
    </recommendedName>
</protein>
<evidence type="ECO:0000259" key="1">
    <source>
        <dbReference type="Pfam" id="PF09851"/>
    </source>
</evidence>
<feature type="domain" description="SHOCT" evidence="1">
    <location>
        <begin position="132"/>
        <end position="159"/>
    </location>
</feature>
<reference evidence="3 4" key="1">
    <citation type="journal article" date="2012" name="Science">
        <title>Ecological populations of bacteria act as socially cohesive units of antibiotic production and resistance.</title>
        <authorList>
            <person name="Cordero O.X."/>
            <person name="Wildschutte H."/>
            <person name="Kirkup B."/>
            <person name="Proehl S."/>
            <person name="Ngo L."/>
            <person name="Hussain F."/>
            <person name="Le Roux F."/>
            <person name="Mincer T."/>
            <person name="Polz M.F."/>
        </authorList>
    </citation>
    <scope>NUCLEOTIDE SEQUENCE [LARGE SCALE GENOMIC DNA]</scope>
    <source>
        <strain evidence="3 4">5S-186</strain>
    </source>
</reference>
<proteinExistence type="predicted"/>
<dbReference type="InterPro" id="IPR039519">
    <property type="entry name" value="YokE-like_PH"/>
</dbReference>
<dbReference type="RefSeq" id="WP_017022972.1">
    <property type="nucleotide sequence ID" value="NZ_AJYJ02000123.1"/>
</dbReference>
<dbReference type="EMBL" id="AJYJ02000123">
    <property type="protein sequence ID" value="OEF10834.1"/>
    <property type="molecule type" value="Genomic_DNA"/>
</dbReference>
<evidence type="ECO:0000313" key="4">
    <source>
        <dbReference type="Proteomes" id="UP000095059"/>
    </source>
</evidence>
<sequence length="162" mass="18203">MAKELKHVTKYRDNHLKLGESIIAWGEGYIGDMMGGGDKKQQNGALIVTNSLVIFYRKGFLGEVLESIPLKGITSIERKSILGHRTISMHTSHDDLTFKCLNKEHEQRLIKAIDAGRDSKIESLVAEESSLDKIKKLADLKDAGILTVEEFEIKKDQLLQKI</sequence>
<comment type="caution">
    <text evidence="3">The sequence shown here is derived from an EMBL/GenBank/DDBJ whole genome shotgun (WGS) entry which is preliminary data.</text>
</comment>
<gene>
    <name evidence="3" type="ORF">A1Q5_01515</name>
</gene>
<dbReference type="Proteomes" id="UP000095059">
    <property type="component" value="Unassembled WGS sequence"/>
</dbReference>
<organism evidence="3 4">
    <name type="scientific">Aliivibrio logei 5S-186</name>
    <dbReference type="NCBI Taxonomy" id="626086"/>
    <lineage>
        <taxon>Bacteria</taxon>
        <taxon>Pseudomonadati</taxon>
        <taxon>Pseudomonadota</taxon>
        <taxon>Gammaproteobacteria</taxon>
        <taxon>Vibrionales</taxon>
        <taxon>Vibrionaceae</taxon>
        <taxon>Aliivibrio</taxon>
    </lineage>
</organism>
<name>A0ABX3ARP2_ALILO</name>
<feature type="domain" description="YokE-like PH" evidence="2">
    <location>
        <begin position="32"/>
        <end position="113"/>
    </location>
</feature>
<evidence type="ECO:0008006" key="5">
    <source>
        <dbReference type="Google" id="ProtNLM"/>
    </source>
</evidence>
<dbReference type="Pfam" id="PF14470">
    <property type="entry name" value="bPH_3"/>
    <property type="match status" value="1"/>
</dbReference>
<evidence type="ECO:0000313" key="3">
    <source>
        <dbReference type="EMBL" id="OEF10834.1"/>
    </source>
</evidence>
<keyword evidence="4" id="KW-1185">Reference proteome</keyword>